<dbReference type="PANTHER" id="PTHR30346:SF26">
    <property type="entry name" value="HYDROGEN PEROXIDE-INDUCIBLE GENES ACTIVATOR"/>
    <property type="match status" value="1"/>
</dbReference>
<protein>
    <submittedName>
        <fullName evidence="7">Transcriptional regulator, LysR family</fullName>
    </submittedName>
</protein>
<dbReference type="SUPFAM" id="SSF53850">
    <property type="entry name" value="Periplasmic binding protein-like II"/>
    <property type="match status" value="1"/>
</dbReference>
<dbReference type="InterPro" id="IPR000847">
    <property type="entry name" value="LysR_HTH_N"/>
</dbReference>
<dbReference type="PANTHER" id="PTHR30346">
    <property type="entry name" value="TRANSCRIPTIONAL DUAL REGULATOR HCAR-RELATED"/>
    <property type="match status" value="1"/>
</dbReference>
<dbReference type="PRINTS" id="PR00039">
    <property type="entry name" value="HTHLYSR"/>
</dbReference>
<evidence type="ECO:0000256" key="1">
    <source>
        <dbReference type="ARBA" id="ARBA00009437"/>
    </source>
</evidence>
<comment type="similarity">
    <text evidence="1">Belongs to the LysR transcriptional regulatory family.</text>
</comment>
<dbReference type="Pfam" id="PF03466">
    <property type="entry name" value="LysR_substrate"/>
    <property type="match status" value="1"/>
</dbReference>
<keyword evidence="8" id="KW-1185">Reference proteome</keyword>
<evidence type="ECO:0000313" key="7">
    <source>
        <dbReference type="EMBL" id="SFK22387.1"/>
    </source>
</evidence>
<reference evidence="7 8" key="1">
    <citation type="submission" date="2016-10" db="EMBL/GenBank/DDBJ databases">
        <authorList>
            <person name="Varghese N."/>
            <person name="Submissions S."/>
        </authorList>
    </citation>
    <scope>NUCLEOTIDE SEQUENCE [LARGE SCALE GENOMIC DNA]</scope>
    <source>
        <strain evidence="7 8">DSM 16392</strain>
    </source>
</reference>
<keyword evidence="2" id="KW-0805">Transcription regulation</keyword>
<dbReference type="Gene3D" id="1.10.10.10">
    <property type="entry name" value="Winged helix-like DNA-binding domain superfamily/Winged helix DNA-binding domain"/>
    <property type="match status" value="1"/>
</dbReference>
<feature type="domain" description="HTH lysR-type" evidence="6">
    <location>
        <begin position="2"/>
        <end position="59"/>
    </location>
</feature>
<evidence type="ECO:0000256" key="4">
    <source>
        <dbReference type="ARBA" id="ARBA00023159"/>
    </source>
</evidence>
<evidence type="ECO:0000259" key="6">
    <source>
        <dbReference type="PROSITE" id="PS50931"/>
    </source>
</evidence>
<keyword evidence="3" id="KW-0238">DNA-binding</keyword>
<dbReference type="EMBL" id="FOSK01000003">
    <property type="protein sequence ID" value="SFK22387.1"/>
    <property type="molecule type" value="Genomic_DNA"/>
</dbReference>
<dbReference type="Proteomes" id="UP000199598">
    <property type="component" value="Unassembled WGS sequence"/>
</dbReference>
<dbReference type="Gene3D" id="3.40.190.10">
    <property type="entry name" value="Periplasmic binding protein-like II"/>
    <property type="match status" value="2"/>
</dbReference>
<dbReference type="CDD" id="cd08411">
    <property type="entry name" value="PBP2_OxyR"/>
    <property type="match status" value="1"/>
</dbReference>
<organism evidence="7 8">
    <name type="scientific">Pseudovibrio ascidiaceicola</name>
    <dbReference type="NCBI Taxonomy" id="285279"/>
    <lineage>
        <taxon>Bacteria</taxon>
        <taxon>Pseudomonadati</taxon>
        <taxon>Pseudomonadota</taxon>
        <taxon>Alphaproteobacteria</taxon>
        <taxon>Hyphomicrobiales</taxon>
        <taxon>Stappiaceae</taxon>
        <taxon>Pseudovibrio</taxon>
    </lineage>
</organism>
<comment type="caution">
    <text evidence="7">The sequence shown here is derived from an EMBL/GenBank/DDBJ whole genome shotgun (WGS) entry which is preliminary data.</text>
</comment>
<proteinExistence type="inferred from homology"/>
<dbReference type="InterPro" id="IPR036390">
    <property type="entry name" value="WH_DNA-bd_sf"/>
</dbReference>
<keyword evidence="5" id="KW-0804">Transcription</keyword>
<evidence type="ECO:0000256" key="2">
    <source>
        <dbReference type="ARBA" id="ARBA00023015"/>
    </source>
</evidence>
<keyword evidence="4" id="KW-0010">Activator</keyword>
<evidence type="ECO:0000313" key="8">
    <source>
        <dbReference type="Proteomes" id="UP000199598"/>
    </source>
</evidence>
<name>A0A1I3XRV6_9HYPH</name>
<dbReference type="RefSeq" id="WP_093518095.1">
    <property type="nucleotide sequence ID" value="NZ_FOSK01000003.1"/>
</dbReference>
<accession>A0A1I3XRV6</accession>
<sequence length="295" mass="32918">MLTFKQLRYFIAVHQHRHFGNAAEEVCVSQPALSMQIRDLEKELGLCLVERNARSIRITPEGEEIARRANQILREMQDLKDYAKHAASPLSGIIRLGVIPSLAPYILPKLLPALIKQYPDLQLNLRETLTASLVSELKHGTLDVILAALPIEEPDLEEVPIFEDHFLLAVSSSRNIDERKRMGADDLHGENLLLLEEGHCLRDQTLSFCGSIGQNQSANVGATSIATVLHMVAAGYGVTVLPEICADTEIADDRITLLRFAEPQPSRRIGLIWRKTSPKSEDYMALARCLRNVTN</sequence>
<dbReference type="PROSITE" id="PS50931">
    <property type="entry name" value="HTH_LYSR"/>
    <property type="match status" value="1"/>
</dbReference>
<evidence type="ECO:0000256" key="3">
    <source>
        <dbReference type="ARBA" id="ARBA00023125"/>
    </source>
</evidence>
<dbReference type="SUPFAM" id="SSF46785">
    <property type="entry name" value="Winged helix' DNA-binding domain"/>
    <property type="match status" value="1"/>
</dbReference>
<dbReference type="InterPro" id="IPR005119">
    <property type="entry name" value="LysR_subst-bd"/>
</dbReference>
<evidence type="ECO:0000256" key="5">
    <source>
        <dbReference type="ARBA" id="ARBA00023163"/>
    </source>
</evidence>
<dbReference type="Pfam" id="PF00126">
    <property type="entry name" value="HTH_1"/>
    <property type="match status" value="1"/>
</dbReference>
<gene>
    <name evidence="7" type="ORF">SAMN04488518_103119</name>
</gene>
<dbReference type="InterPro" id="IPR036388">
    <property type="entry name" value="WH-like_DNA-bd_sf"/>
</dbReference>